<evidence type="ECO:0000256" key="1">
    <source>
        <dbReference type="ARBA" id="ARBA00004141"/>
    </source>
</evidence>
<organism evidence="8 9">
    <name type="scientific">Billgrantia montanilacus</name>
    <dbReference type="NCBI Taxonomy" id="2282305"/>
    <lineage>
        <taxon>Bacteria</taxon>
        <taxon>Pseudomonadati</taxon>
        <taxon>Pseudomonadota</taxon>
        <taxon>Gammaproteobacteria</taxon>
        <taxon>Oceanospirillales</taxon>
        <taxon>Halomonadaceae</taxon>
        <taxon>Billgrantia</taxon>
    </lineage>
</organism>
<evidence type="ECO:0000259" key="7">
    <source>
        <dbReference type="Pfam" id="PF00892"/>
    </source>
</evidence>
<protein>
    <submittedName>
        <fullName evidence="8">DMT family transporter</fullName>
    </submittedName>
</protein>
<dbReference type="EMBL" id="QPII01000003">
    <property type="protein sequence ID" value="RCV90471.1"/>
    <property type="molecule type" value="Genomic_DNA"/>
</dbReference>
<accession>A0A368U0X8</accession>
<dbReference type="InterPro" id="IPR050638">
    <property type="entry name" value="AA-Vitamin_Transporters"/>
</dbReference>
<dbReference type="SUPFAM" id="SSF103481">
    <property type="entry name" value="Multidrug resistance efflux transporter EmrE"/>
    <property type="match status" value="2"/>
</dbReference>
<feature type="transmembrane region" description="Helical" evidence="6">
    <location>
        <begin position="95"/>
        <end position="116"/>
    </location>
</feature>
<feature type="transmembrane region" description="Helical" evidence="6">
    <location>
        <begin position="62"/>
        <end position="83"/>
    </location>
</feature>
<dbReference type="PANTHER" id="PTHR32322">
    <property type="entry name" value="INNER MEMBRANE TRANSPORTER"/>
    <property type="match status" value="1"/>
</dbReference>
<reference evidence="8 9" key="1">
    <citation type="submission" date="2018-07" db="EMBL/GenBank/DDBJ databases">
        <title>Halomonas montanilacus sp. nov., isolated from Lake Pengyan on Tibetan Plateau.</title>
        <authorList>
            <person name="Lu H."/>
            <person name="Xing P."/>
            <person name="Wu Q."/>
        </authorList>
    </citation>
    <scope>NUCLEOTIDE SEQUENCE [LARGE SCALE GENOMIC DNA]</scope>
    <source>
        <strain evidence="8 9">PYC7W</strain>
    </source>
</reference>
<keyword evidence="9" id="KW-1185">Reference proteome</keyword>
<evidence type="ECO:0000256" key="4">
    <source>
        <dbReference type="ARBA" id="ARBA00022989"/>
    </source>
</evidence>
<feature type="transmembrane region" description="Helical" evidence="6">
    <location>
        <begin position="213"/>
        <end position="235"/>
    </location>
</feature>
<feature type="domain" description="EamA" evidence="7">
    <location>
        <begin position="181"/>
        <end position="315"/>
    </location>
</feature>
<comment type="similarity">
    <text evidence="2">Belongs to the EamA transporter family.</text>
</comment>
<dbReference type="PANTHER" id="PTHR32322:SF2">
    <property type="entry name" value="EAMA DOMAIN-CONTAINING PROTEIN"/>
    <property type="match status" value="1"/>
</dbReference>
<evidence type="ECO:0000256" key="5">
    <source>
        <dbReference type="ARBA" id="ARBA00023136"/>
    </source>
</evidence>
<feature type="transmembrane region" description="Helical" evidence="6">
    <location>
        <begin position="122"/>
        <end position="145"/>
    </location>
</feature>
<feature type="transmembrane region" description="Helical" evidence="6">
    <location>
        <begin position="152"/>
        <end position="168"/>
    </location>
</feature>
<name>A0A368U0X8_9GAMM</name>
<keyword evidence="5 6" id="KW-0472">Membrane</keyword>
<dbReference type="AlphaFoldDB" id="A0A368U0X8"/>
<evidence type="ECO:0000313" key="8">
    <source>
        <dbReference type="EMBL" id="RCV90471.1"/>
    </source>
</evidence>
<dbReference type="OrthoDB" id="9809509at2"/>
<keyword evidence="4 6" id="KW-1133">Transmembrane helix</keyword>
<dbReference type="InterPro" id="IPR000620">
    <property type="entry name" value="EamA_dom"/>
</dbReference>
<feature type="domain" description="EamA" evidence="7">
    <location>
        <begin position="36"/>
        <end position="167"/>
    </location>
</feature>
<feature type="transmembrane region" description="Helical" evidence="6">
    <location>
        <begin position="300"/>
        <end position="320"/>
    </location>
</feature>
<keyword evidence="3 6" id="KW-0812">Transmembrane</keyword>
<evidence type="ECO:0000256" key="6">
    <source>
        <dbReference type="SAM" id="Phobius"/>
    </source>
</evidence>
<evidence type="ECO:0000256" key="2">
    <source>
        <dbReference type="ARBA" id="ARBA00007362"/>
    </source>
</evidence>
<comment type="caution">
    <text evidence="8">The sequence shown here is derived from an EMBL/GenBank/DDBJ whole genome shotgun (WGS) entry which is preliminary data.</text>
</comment>
<feature type="transmembrane region" description="Helical" evidence="6">
    <location>
        <begin position="32"/>
        <end position="50"/>
    </location>
</feature>
<comment type="subcellular location">
    <subcellularLocation>
        <location evidence="1">Membrane</location>
        <topology evidence="1">Multi-pass membrane protein</topology>
    </subcellularLocation>
</comment>
<dbReference type="Pfam" id="PF00892">
    <property type="entry name" value="EamA"/>
    <property type="match status" value="2"/>
</dbReference>
<gene>
    <name evidence="8" type="ORF">DU505_05925</name>
</gene>
<feature type="transmembrane region" description="Helical" evidence="6">
    <location>
        <begin position="247"/>
        <end position="265"/>
    </location>
</feature>
<dbReference type="Proteomes" id="UP000252405">
    <property type="component" value="Unassembled WGS sequence"/>
</dbReference>
<dbReference type="GO" id="GO:0016020">
    <property type="term" value="C:membrane"/>
    <property type="evidence" value="ECO:0007669"/>
    <property type="project" value="UniProtKB-SubCell"/>
</dbReference>
<evidence type="ECO:0000313" key="9">
    <source>
        <dbReference type="Proteomes" id="UP000252405"/>
    </source>
</evidence>
<sequence length="339" mass="35339">MLNRKYVDSLKSIFPPCSRPFNQEGGKMRASWVSPLIAMGFVVCWSSGFVGGRLATEADTPVLSLFAWRFLLASLLVALWWRLVGGARLARRDVVREMAVGSLTMGGYLLGVILALEQGVSTGVAALITALQPLLAAALAGPWLGERLSARGWTGMAVATLGVLLYVIDDIEHGGGSAPLWAYALPLGAVLAVTLGSLLSVRWATAMPLAATLMVQLFAATGIFTLAAMIVAGGAPALPTDRLSISAIGWLVVLSSLGGYGFFVASLRRLGVTLTSSLVYLTPAVTLLWAAAMFGEQPSAQGIAGMAIAIAGAGLAMHSVDTAGPRPRVPVARHEPRTS</sequence>
<feature type="transmembrane region" description="Helical" evidence="6">
    <location>
        <begin position="180"/>
        <end position="201"/>
    </location>
</feature>
<feature type="transmembrane region" description="Helical" evidence="6">
    <location>
        <begin position="277"/>
        <end position="294"/>
    </location>
</feature>
<proteinExistence type="inferred from homology"/>
<evidence type="ECO:0000256" key="3">
    <source>
        <dbReference type="ARBA" id="ARBA00022692"/>
    </source>
</evidence>
<dbReference type="InterPro" id="IPR037185">
    <property type="entry name" value="EmrE-like"/>
</dbReference>